<sequence>MSQPECTPRSRNAAATRAAILAAARARFAEEGYDVASIRGIAGEAGIDPALVLRYFGSKEDLLAEVLADSGSVRDLLEGPREEFGARAARMLLLEPMADHKLAVLQIILRSASSPKAGPMIRRNTQVAFYEPMEEWLGGEDAPIRARTLGAIIMGAAMSRAIDNNGLDDPADRERLCQRLAEALQQAVERP</sequence>
<dbReference type="InterPro" id="IPR041678">
    <property type="entry name" value="TetR_C_16"/>
</dbReference>
<dbReference type="SUPFAM" id="SSF48498">
    <property type="entry name" value="Tetracyclin repressor-like, C-terminal domain"/>
    <property type="match status" value="1"/>
</dbReference>
<feature type="DNA-binding region" description="H-T-H motif" evidence="2">
    <location>
        <begin position="37"/>
        <end position="56"/>
    </location>
</feature>
<evidence type="ECO:0000256" key="2">
    <source>
        <dbReference type="PROSITE-ProRule" id="PRU00335"/>
    </source>
</evidence>
<evidence type="ECO:0000313" key="5">
    <source>
        <dbReference type="Proteomes" id="UP000001868"/>
    </source>
</evidence>
<name>B4RHD0_PHEZH</name>
<accession>B4RHD0</accession>
<organism evidence="4 5">
    <name type="scientific">Phenylobacterium zucineum (strain HLK1)</name>
    <dbReference type="NCBI Taxonomy" id="450851"/>
    <lineage>
        <taxon>Bacteria</taxon>
        <taxon>Pseudomonadati</taxon>
        <taxon>Pseudomonadota</taxon>
        <taxon>Alphaproteobacteria</taxon>
        <taxon>Caulobacterales</taxon>
        <taxon>Caulobacteraceae</taxon>
        <taxon>Phenylobacterium</taxon>
    </lineage>
</organism>
<dbReference type="RefSeq" id="WP_012521538.1">
    <property type="nucleotide sequence ID" value="NC_011144.1"/>
</dbReference>
<dbReference type="GO" id="GO:0000976">
    <property type="term" value="F:transcription cis-regulatory region binding"/>
    <property type="evidence" value="ECO:0007669"/>
    <property type="project" value="TreeGrafter"/>
</dbReference>
<dbReference type="STRING" id="450851.PHZ_c0976"/>
<dbReference type="InterPro" id="IPR036271">
    <property type="entry name" value="Tet_transcr_reg_TetR-rel_C_sf"/>
</dbReference>
<gene>
    <name evidence="4" type="ordered locus">PHZ_c0976</name>
</gene>
<dbReference type="PANTHER" id="PTHR30055">
    <property type="entry name" value="HTH-TYPE TRANSCRIPTIONAL REGULATOR RUTR"/>
    <property type="match status" value="1"/>
</dbReference>
<dbReference type="InterPro" id="IPR050109">
    <property type="entry name" value="HTH-type_TetR-like_transc_reg"/>
</dbReference>
<reference evidence="4 5" key="1">
    <citation type="journal article" date="2008" name="BMC Genomics">
        <title>Complete genome of Phenylobacterium zucineum - a novel facultative intracellular bacterium isolated from human erythroleukemia cell line K562.</title>
        <authorList>
            <person name="Luo Y."/>
            <person name="Xu X."/>
            <person name="Ding Z."/>
            <person name="Liu Z."/>
            <person name="Zhang B."/>
            <person name="Yan Z."/>
            <person name="Sun J."/>
            <person name="Hu S."/>
            <person name="Hu X."/>
        </authorList>
    </citation>
    <scope>NUCLEOTIDE SEQUENCE [LARGE SCALE GENOMIC DNA]</scope>
    <source>
        <strain evidence="4 5">HLK1</strain>
    </source>
</reference>
<dbReference type="InterPro" id="IPR001647">
    <property type="entry name" value="HTH_TetR"/>
</dbReference>
<dbReference type="GO" id="GO:0003700">
    <property type="term" value="F:DNA-binding transcription factor activity"/>
    <property type="evidence" value="ECO:0007669"/>
    <property type="project" value="TreeGrafter"/>
</dbReference>
<protein>
    <submittedName>
        <fullName evidence="4">Transcriptional regulator, TetR family</fullName>
    </submittedName>
</protein>
<dbReference type="Proteomes" id="UP000001868">
    <property type="component" value="Chromosome"/>
</dbReference>
<proteinExistence type="predicted"/>
<dbReference type="KEGG" id="pzu:PHZ_c0976"/>
<evidence type="ECO:0000256" key="1">
    <source>
        <dbReference type="ARBA" id="ARBA00023125"/>
    </source>
</evidence>
<dbReference type="HOGENOM" id="CLU_069356_10_1_5"/>
<keyword evidence="1 2" id="KW-0238">DNA-binding</keyword>
<evidence type="ECO:0000313" key="4">
    <source>
        <dbReference type="EMBL" id="ACG77390.1"/>
    </source>
</evidence>
<dbReference type="OrthoDB" id="2356263at2"/>
<dbReference type="Pfam" id="PF17920">
    <property type="entry name" value="TetR_C_16"/>
    <property type="match status" value="1"/>
</dbReference>
<dbReference type="InterPro" id="IPR009057">
    <property type="entry name" value="Homeodomain-like_sf"/>
</dbReference>
<dbReference type="PANTHER" id="PTHR30055:SF235">
    <property type="entry name" value="TRANSCRIPTIONAL REGULATORY PROTEIN"/>
    <property type="match status" value="1"/>
</dbReference>
<dbReference type="EMBL" id="CP000747">
    <property type="protein sequence ID" value="ACG77390.1"/>
    <property type="molecule type" value="Genomic_DNA"/>
</dbReference>
<keyword evidence="5" id="KW-1185">Reference proteome</keyword>
<dbReference type="Gene3D" id="1.10.357.10">
    <property type="entry name" value="Tetracycline Repressor, domain 2"/>
    <property type="match status" value="1"/>
</dbReference>
<dbReference type="AlphaFoldDB" id="B4RHD0"/>
<dbReference type="eggNOG" id="COG1309">
    <property type="taxonomic scope" value="Bacteria"/>
</dbReference>
<dbReference type="PROSITE" id="PS50977">
    <property type="entry name" value="HTH_TETR_2"/>
    <property type="match status" value="1"/>
</dbReference>
<evidence type="ECO:0000259" key="3">
    <source>
        <dbReference type="PROSITE" id="PS50977"/>
    </source>
</evidence>
<dbReference type="SUPFAM" id="SSF46689">
    <property type="entry name" value="Homeodomain-like"/>
    <property type="match status" value="1"/>
</dbReference>
<feature type="domain" description="HTH tetR-type" evidence="3">
    <location>
        <begin position="14"/>
        <end position="74"/>
    </location>
</feature>
<dbReference type="PRINTS" id="PR00455">
    <property type="entry name" value="HTHTETR"/>
</dbReference>
<dbReference type="Pfam" id="PF00440">
    <property type="entry name" value="TetR_N"/>
    <property type="match status" value="1"/>
</dbReference>